<dbReference type="STRING" id="1993.SAMN04489713_101330"/>
<gene>
    <name evidence="2" type="ORF">SAMN04489713_101330</name>
</gene>
<organism evidence="2 3">
    <name type="scientific">Actinomadura madurae</name>
    <dbReference type="NCBI Taxonomy" id="1993"/>
    <lineage>
        <taxon>Bacteria</taxon>
        <taxon>Bacillati</taxon>
        <taxon>Actinomycetota</taxon>
        <taxon>Actinomycetes</taxon>
        <taxon>Streptosporangiales</taxon>
        <taxon>Thermomonosporaceae</taxon>
        <taxon>Actinomadura</taxon>
    </lineage>
</organism>
<proteinExistence type="predicted"/>
<dbReference type="Proteomes" id="UP000183413">
    <property type="component" value="Unassembled WGS sequence"/>
</dbReference>
<feature type="compositionally biased region" description="Low complexity" evidence="1">
    <location>
        <begin position="53"/>
        <end position="91"/>
    </location>
</feature>
<name>A0A1I4WHM7_9ACTN</name>
<feature type="region of interest" description="Disordered" evidence="1">
    <location>
        <begin position="1"/>
        <end position="108"/>
    </location>
</feature>
<keyword evidence="3" id="KW-1185">Reference proteome</keyword>
<evidence type="ECO:0000313" key="3">
    <source>
        <dbReference type="Proteomes" id="UP000183413"/>
    </source>
</evidence>
<accession>A0A1I4WHM7</accession>
<protein>
    <submittedName>
        <fullName evidence="2">Uncharacterized protein</fullName>
    </submittedName>
</protein>
<feature type="compositionally biased region" description="Low complexity" evidence="1">
    <location>
        <begin position="32"/>
        <end position="41"/>
    </location>
</feature>
<sequence>MAAQNTGSAGGRREPSSPATPEKTTALMPAWTARASGSSAEGRARRSRRVAPTRESIAANGSAYAQAGAPPSRSPPTTSRTPPSPATNPANCRRLIDSPSSGTASVTATSGCRAVIRLLMPSTTPYSAAKKTPAR</sequence>
<dbReference type="InParanoid" id="A0A1I4WHM7"/>
<reference evidence="2 3" key="1">
    <citation type="submission" date="2016-10" db="EMBL/GenBank/DDBJ databases">
        <authorList>
            <person name="de Groot N.N."/>
        </authorList>
    </citation>
    <scope>NUCLEOTIDE SEQUENCE [LARGE SCALE GENOMIC DNA]</scope>
    <source>
        <strain evidence="2 3">DSM 43067</strain>
    </source>
</reference>
<evidence type="ECO:0000256" key="1">
    <source>
        <dbReference type="SAM" id="MobiDB-lite"/>
    </source>
</evidence>
<dbReference type="AlphaFoldDB" id="A0A1I4WHM7"/>
<dbReference type="EMBL" id="FOVH01000001">
    <property type="protein sequence ID" value="SFN12770.1"/>
    <property type="molecule type" value="Genomic_DNA"/>
</dbReference>
<feature type="compositionally biased region" description="Low complexity" evidence="1">
    <location>
        <begin position="98"/>
        <end position="108"/>
    </location>
</feature>
<evidence type="ECO:0000313" key="2">
    <source>
        <dbReference type="EMBL" id="SFN12770.1"/>
    </source>
</evidence>